<comment type="caution">
    <text evidence="1">The sequence shown here is derived from an EMBL/GenBank/DDBJ whole genome shotgun (WGS) entry which is preliminary data.</text>
</comment>
<keyword evidence="2" id="KW-1185">Reference proteome</keyword>
<dbReference type="AlphaFoldDB" id="A0A9X3DFD2"/>
<name>A0A9X3DFD2_9SPHI</name>
<evidence type="ECO:0000313" key="1">
    <source>
        <dbReference type="EMBL" id="MCX3264813.1"/>
    </source>
</evidence>
<reference evidence="1" key="1">
    <citation type="submission" date="2022-11" db="EMBL/GenBank/DDBJ databases">
        <authorList>
            <person name="Graham C."/>
            <person name="Newman J.D."/>
        </authorList>
    </citation>
    <scope>NUCLEOTIDE SEQUENCE</scope>
    <source>
        <strain evidence="1">DSM 19486</strain>
    </source>
</reference>
<accession>A0A9X3DFD2</accession>
<sequence length="198" mass="22738">MIYSNPNNLIIPNPVGLDVAIVELQKAIATLPYISAAFGRARTHKETVNGDIVTLPKVYQGEKEYYNPMPNGNFVSSTFMVATGPEKCEDYQQFGQNDLERDIAIIFWGDLSQIDNSKDYIFLEEIKEDLLKAIKYCKCFKSYNGYVDEKYSEVFKEFSSYLNSQSRDTSNAEITTQYLMYPYAGFRMNLTLTYTQEC</sequence>
<dbReference type="Proteomes" id="UP001142592">
    <property type="component" value="Unassembled WGS sequence"/>
</dbReference>
<dbReference type="EMBL" id="JAPJUH010000002">
    <property type="protein sequence ID" value="MCX3264813.1"/>
    <property type="molecule type" value="Genomic_DNA"/>
</dbReference>
<protein>
    <submittedName>
        <fullName evidence="1">Uncharacterized protein</fullName>
    </submittedName>
</protein>
<organism evidence="1 2">
    <name type="scientific">Pedobacter agri</name>
    <dbReference type="NCBI Taxonomy" id="454586"/>
    <lineage>
        <taxon>Bacteria</taxon>
        <taxon>Pseudomonadati</taxon>
        <taxon>Bacteroidota</taxon>
        <taxon>Sphingobacteriia</taxon>
        <taxon>Sphingobacteriales</taxon>
        <taxon>Sphingobacteriaceae</taxon>
        <taxon>Pedobacter</taxon>
    </lineage>
</organism>
<gene>
    <name evidence="1" type="ORF">OQZ29_08665</name>
</gene>
<dbReference type="RefSeq" id="WP_010600047.1">
    <property type="nucleotide sequence ID" value="NZ_JAPJUH010000002.1"/>
</dbReference>
<evidence type="ECO:0000313" key="2">
    <source>
        <dbReference type="Proteomes" id="UP001142592"/>
    </source>
</evidence>
<proteinExistence type="predicted"/>